<accession>A0A2T4AWA7</accession>
<reference evidence="1 2" key="1">
    <citation type="submission" date="2016-07" db="EMBL/GenBank/DDBJ databases">
        <title>Multiple horizontal gene transfer events from other fungi enriched the ability of initially mycotrophic Trichoderma (Ascomycota) to feed on dead plant biomass.</title>
        <authorList>
            <consortium name="DOE Joint Genome Institute"/>
            <person name="Aerts A."/>
            <person name="Atanasova L."/>
            <person name="Chenthamara K."/>
            <person name="Zhang J."/>
            <person name="Grujic M."/>
            <person name="Henrissat B."/>
            <person name="Kuo A."/>
            <person name="Salamov A."/>
            <person name="Lipzen A."/>
            <person name="Labutti K."/>
            <person name="Barry K."/>
            <person name="Miao Y."/>
            <person name="Rahimi M.J."/>
            <person name="Shen Q."/>
            <person name="Grigoriev I.V."/>
            <person name="Kubicek C.P."/>
            <person name="Druzhinina I.S."/>
        </authorList>
    </citation>
    <scope>NUCLEOTIDE SEQUENCE [LARGE SCALE GENOMIC DNA]</scope>
    <source>
        <strain evidence="1 2">CBS 226.95</strain>
    </source>
</reference>
<dbReference type="Proteomes" id="UP000241690">
    <property type="component" value="Unassembled WGS sequence"/>
</dbReference>
<dbReference type="EMBL" id="KZ679675">
    <property type="protein sequence ID" value="PTB61268.1"/>
    <property type="molecule type" value="Genomic_DNA"/>
</dbReference>
<protein>
    <submittedName>
        <fullName evidence="1">Uncharacterized protein</fullName>
    </submittedName>
</protein>
<evidence type="ECO:0000313" key="2">
    <source>
        <dbReference type="Proteomes" id="UP000241690"/>
    </source>
</evidence>
<organism evidence="1 2">
    <name type="scientific">Trichoderma harzianum CBS 226.95</name>
    <dbReference type="NCBI Taxonomy" id="983964"/>
    <lineage>
        <taxon>Eukaryota</taxon>
        <taxon>Fungi</taxon>
        <taxon>Dikarya</taxon>
        <taxon>Ascomycota</taxon>
        <taxon>Pezizomycotina</taxon>
        <taxon>Sordariomycetes</taxon>
        <taxon>Hypocreomycetidae</taxon>
        <taxon>Hypocreales</taxon>
        <taxon>Hypocreaceae</taxon>
        <taxon>Trichoderma</taxon>
    </lineage>
</organism>
<evidence type="ECO:0000313" key="1">
    <source>
        <dbReference type="EMBL" id="PTB61268.1"/>
    </source>
</evidence>
<name>A0A2T4AWA7_TRIHA</name>
<dbReference type="GeneID" id="36621975"/>
<keyword evidence="2" id="KW-1185">Reference proteome</keyword>
<sequence length="192" mass="21100">MSILAQIDYFWHIISNGECCQGQNIDFALNLLTYPGMPLDAYIIGISDITLRPVHAQQSTPVSSPKQNACKQRLLVRMGCILQMLQGAVPRVAAAQCHLFQHLTVSPICHARRMMASNDKQWTGIKATRNTDHQMMSVGSVGKISNLGDPDRKLELGRLICSRFIGSTGQRLPLRCGSTAVLDDGMNPETGH</sequence>
<dbReference type="RefSeq" id="XP_024780945.1">
    <property type="nucleotide sequence ID" value="XM_024913413.1"/>
</dbReference>
<gene>
    <name evidence="1" type="ORF">M431DRAFT_207456</name>
</gene>
<proteinExistence type="predicted"/>
<dbReference type="AlphaFoldDB" id="A0A2T4AWA7"/>